<evidence type="ECO:0000313" key="1">
    <source>
        <dbReference type="EMBL" id="CRK83087.1"/>
    </source>
</evidence>
<dbReference type="STRING" id="1499688.BN000_03044"/>
<organism evidence="1 2">
    <name type="scientific">Neobacillus massiliamazoniensis</name>
    <dbReference type="NCBI Taxonomy" id="1499688"/>
    <lineage>
        <taxon>Bacteria</taxon>
        <taxon>Bacillati</taxon>
        <taxon>Bacillota</taxon>
        <taxon>Bacilli</taxon>
        <taxon>Bacillales</taxon>
        <taxon>Bacillaceae</taxon>
        <taxon>Neobacillus</taxon>
    </lineage>
</organism>
<dbReference type="EMBL" id="CVRB01000003">
    <property type="protein sequence ID" value="CRK83087.1"/>
    <property type="molecule type" value="Genomic_DNA"/>
</dbReference>
<dbReference type="Proteomes" id="UP000199087">
    <property type="component" value="Unassembled WGS sequence"/>
</dbReference>
<gene>
    <name evidence="1" type="ORF">BN000_03044</name>
</gene>
<proteinExistence type="predicted"/>
<name>A0A0U1NYN3_9BACI</name>
<dbReference type="AlphaFoldDB" id="A0A0U1NYN3"/>
<evidence type="ECO:0000313" key="2">
    <source>
        <dbReference type="Proteomes" id="UP000199087"/>
    </source>
</evidence>
<reference evidence="2" key="1">
    <citation type="submission" date="2015-05" db="EMBL/GenBank/DDBJ databases">
        <authorList>
            <person name="Urmite Genomes"/>
        </authorList>
    </citation>
    <scope>NUCLEOTIDE SEQUENCE [LARGE SCALE GENOMIC DNA]</scope>
    <source>
        <strain evidence="2">LF1</strain>
    </source>
</reference>
<protein>
    <submittedName>
        <fullName evidence="1">Uncharacterized protein</fullName>
    </submittedName>
</protein>
<accession>A0A0U1NYN3</accession>
<keyword evidence="2" id="KW-1185">Reference proteome</keyword>
<sequence length="36" mass="4007">MLPLTTVKETEFDISQKNEGSFGKVCTFGKSGIYHL</sequence>